<organism evidence="4 5">
    <name type="scientific">Mycobacteroides chelonae</name>
    <name type="common">Mycobacterium chelonae</name>
    <dbReference type="NCBI Taxonomy" id="1774"/>
    <lineage>
        <taxon>Bacteria</taxon>
        <taxon>Bacillati</taxon>
        <taxon>Actinomycetota</taxon>
        <taxon>Actinomycetes</taxon>
        <taxon>Mycobacteriales</taxon>
        <taxon>Mycobacteriaceae</taxon>
        <taxon>Mycobacteroides</taxon>
    </lineage>
</organism>
<dbReference type="EMBL" id="MLIQ01000013">
    <property type="protein sequence ID" value="OHU58519.1"/>
    <property type="molecule type" value="Genomic_DNA"/>
</dbReference>
<dbReference type="AlphaFoldDB" id="A0A1S1LRH7"/>
<reference evidence="4 5" key="1">
    <citation type="submission" date="2016-10" db="EMBL/GenBank/DDBJ databases">
        <title>Evaluation of Human, Veterinary and Environmental Mycobacterium chelonae Isolates by Core Genome Phylogenomic Analysis, Targeted Gene Comparison, and Anti-microbial Susceptibility Patterns: A Tale of Mistaken Identities.</title>
        <authorList>
            <person name="Fogelson S.B."/>
            <person name="Camus A.C."/>
            <person name="Lorenz W."/>
            <person name="Vasireddy R."/>
            <person name="Vasireddy S."/>
            <person name="Smith T."/>
            <person name="Brown-Elliott B.A."/>
            <person name="Wallace R.J.Jr."/>
            <person name="Hasan N.A."/>
            <person name="Reischl U."/>
            <person name="Sanchez S."/>
        </authorList>
    </citation>
    <scope>NUCLEOTIDE SEQUENCE [LARGE SCALE GENOMIC DNA]</scope>
    <source>
        <strain evidence="4 5">15515</strain>
    </source>
</reference>
<feature type="domain" description="Mammalian cell entry C-terminal" evidence="3">
    <location>
        <begin position="125"/>
        <end position="306"/>
    </location>
</feature>
<comment type="caution">
    <text evidence="4">The sequence shown here is derived from an EMBL/GenBank/DDBJ whole genome shotgun (WGS) entry which is preliminary data.</text>
</comment>
<proteinExistence type="predicted"/>
<feature type="domain" description="Mce/MlaD" evidence="2">
    <location>
        <begin position="41"/>
        <end position="115"/>
    </location>
</feature>
<dbReference type="PANTHER" id="PTHR33371">
    <property type="entry name" value="INTERMEMBRANE PHOSPHOLIPID TRANSPORT SYSTEM BINDING PROTEIN MLAD-RELATED"/>
    <property type="match status" value="1"/>
</dbReference>
<keyword evidence="1" id="KW-0472">Membrane</keyword>
<name>A0A1S1LRH7_MYCCH</name>
<evidence type="ECO:0000313" key="5">
    <source>
        <dbReference type="Proteomes" id="UP000180043"/>
    </source>
</evidence>
<gene>
    <name evidence="4" type="ORF">BKG82_12085</name>
</gene>
<protein>
    <submittedName>
        <fullName evidence="4">Mammalian cell entry protein</fullName>
    </submittedName>
</protein>
<evidence type="ECO:0000259" key="3">
    <source>
        <dbReference type="Pfam" id="PF11887"/>
    </source>
</evidence>
<sequence>MRVTRRRWSSRSAATVGAVSVAVTIALVAGILMINKAGLGYTRYRAEFAQAAQIQSGDDITVAGVSVGKVTGTSLVGNHVLVGLRIRHDIRVGSGSHANIKVTTLLGSRYVELRPAGDAPLENWTIPLANTGVPYDLQTALADATGTFEQVDADQIGRSVDALSRNLNGLPPLVPQAMENLRELSAVVSSRRDQIGSLLSGTASVTEMLREQQANIGALVNQGQSLFQEIVDRRESLTQLLRAVTKIVDILGSIVMDNRAGLDGVLANLSKVTAMLSQHDDLLRSILQLSPLMIRNATNAFGTGNALDINVPAGPLVDSWMCAISGRAKQFNMIQYYKDCK</sequence>
<evidence type="ECO:0000256" key="1">
    <source>
        <dbReference type="SAM" id="Phobius"/>
    </source>
</evidence>
<dbReference type="PANTHER" id="PTHR33371:SF18">
    <property type="entry name" value="MCE-FAMILY PROTEIN MCE3C"/>
    <property type="match status" value="1"/>
</dbReference>
<dbReference type="Proteomes" id="UP000180043">
    <property type="component" value="Unassembled WGS sequence"/>
</dbReference>
<dbReference type="GO" id="GO:0005576">
    <property type="term" value="C:extracellular region"/>
    <property type="evidence" value="ECO:0007669"/>
    <property type="project" value="TreeGrafter"/>
</dbReference>
<dbReference type="Pfam" id="PF11887">
    <property type="entry name" value="Mce4_CUP1"/>
    <property type="match status" value="1"/>
</dbReference>
<keyword evidence="1" id="KW-0812">Transmembrane</keyword>
<evidence type="ECO:0000313" key="4">
    <source>
        <dbReference type="EMBL" id="OHU58519.1"/>
    </source>
</evidence>
<dbReference type="InterPro" id="IPR024516">
    <property type="entry name" value="Mce_C"/>
</dbReference>
<dbReference type="InterPro" id="IPR005693">
    <property type="entry name" value="Mce"/>
</dbReference>
<dbReference type="NCBIfam" id="TIGR00996">
    <property type="entry name" value="Mtu_fam_mce"/>
    <property type="match status" value="1"/>
</dbReference>
<feature type="transmembrane region" description="Helical" evidence="1">
    <location>
        <begin position="12"/>
        <end position="34"/>
    </location>
</feature>
<evidence type="ECO:0000259" key="2">
    <source>
        <dbReference type="Pfam" id="PF02470"/>
    </source>
</evidence>
<dbReference type="InterPro" id="IPR052336">
    <property type="entry name" value="MlaD_Phospholipid_Transporter"/>
</dbReference>
<dbReference type="Pfam" id="PF02470">
    <property type="entry name" value="MlaD"/>
    <property type="match status" value="1"/>
</dbReference>
<dbReference type="InterPro" id="IPR003399">
    <property type="entry name" value="Mce/MlaD"/>
</dbReference>
<keyword evidence="1" id="KW-1133">Transmembrane helix</keyword>
<accession>A0A1S1LRH7</accession>